<reference evidence="1 2" key="1">
    <citation type="submission" date="2013-05" db="EMBL/GenBank/DDBJ databases">
        <title>The Genome Sequence of Actinobaculum schaalii FB123-CNA2.</title>
        <authorList>
            <consortium name="The Broad Institute Genomics Platform"/>
            <person name="Earl A."/>
            <person name="Ward D."/>
            <person name="Feldgarden M."/>
            <person name="Gevers D."/>
            <person name="Saerens B."/>
            <person name="Vaneechoutte M."/>
            <person name="Walker B."/>
            <person name="Young S."/>
            <person name="Zeng Q."/>
            <person name="Gargeya S."/>
            <person name="Fitzgerald M."/>
            <person name="Haas B."/>
            <person name="Abouelleil A."/>
            <person name="Allen A.W."/>
            <person name="Alvarado L."/>
            <person name="Arachchi H.M."/>
            <person name="Berlin A.M."/>
            <person name="Chapman S.B."/>
            <person name="Gainer-Dewar J."/>
            <person name="Goldberg J."/>
            <person name="Griggs A."/>
            <person name="Gujja S."/>
            <person name="Hansen M."/>
            <person name="Howarth C."/>
            <person name="Imamovic A."/>
            <person name="Ireland A."/>
            <person name="Larimer J."/>
            <person name="McCowan C."/>
            <person name="Murphy C."/>
            <person name="Pearson M."/>
            <person name="Poon T.W."/>
            <person name="Priest M."/>
            <person name="Roberts A."/>
            <person name="Saif S."/>
            <person name="Shea T."/>
            <person name="Sisk P."/>
            <person name="Sykes S."/>
            <person name="Wortman J."/>
            <person name="Nusbaum C."/>
            <person name="Birren B."/>
        </authorList>
    </citation>
    <scope>NUCLEOTIDE SEQUENCE [LARGE SCALE GENOMIC DNA]</scope>
    <source>
        <strain evidence="1 2">FB123-CNA-2</strain>
    </source>
</reference>
<dbReference type="Pfam" id="PF09549">
    <property type="entry name" value="RE_Bpu10I"/>
    <property type="match status" value="1"/>
</dbReference>
<evidence type="ECO:0000313" key="2">
    <source>
        <dbReference type="Proteomes" id="UP000014393"/>
    </source>
</evidence>
<dbReference type="AlphaFoldDB" id="S2W195"/>
<name>S2W195_9ACTO</name>
<dbReference type="InterPro" id="IPR018577">
    <property type="entry name" value="Restrct_endonuc_II_Bpu10I"/>
</dbReference>
<dbReference type="Proteomes" id="UP000014393">
    <property type="component" value="Unassembled WGS sequence"/>
</dbReference>
<gene>
    <name evidence="1" type="ORF">HMPREF9237_01596</name>
</gene>
<accession>S2W195</accession>
<comment type="caution">
    <text evidence="1">The sequence shown here is derived from an EMBL/GenBank/DDBJ whole genome shotgun (WGS) entry which is preliminary data.</text>
</comment>
<evidence type="ECO:0000313" key="1">
    <source>
        <dbReference type="EMBL" id="EPD26317.1"/>
    </source>
</evidence>
<sequence length="332" mass="37546">MNVDPVLSDGQEDGADLIEVGAVRVSPFTRPSPHGDKLRELLSNPKLPAVDQPRVVAALAAYEQWISGMAELSSVGDDRVADLVQMLNEYKEKIEIDLIWDSSESFLYRQKGQLKLDNSILEEWFPWLVDPRIMPELEGIDLQVGPAKAFAAAHFQSVLTDVSGRPGLIVRSKDQDFTIGRQTYLRASFDKAFRNDHTDDSETYIAYVAAELKTNLDKTMFQEATATSHDLRIAAPGSHYFLICEFLDMTPISSAGTDIDEVLVLRGRRVGSQNRKNFSNAVYRRDHREEHLRRVRSTPVRIDVVQRFVNHVREILQNQRGDLSGAVERGYF</sequence>
<dbReference type="OrthoDB" id="9806531at2"/>
<proteinExistence type="predicted"/>
<protein>
    <recommendedName>
        <fullName evidence="3">Bpu10I family restriction endonuclease</fullName>
    </recommendedName>
</protein>
<organism evidence="1 2">
    <name type="scientific">Actinotignum schaalii FB123-CNA-2</name>
    <dbReference type="NCBI Taxonomy" id="883067"/>
    <lineage>
        <taxon>Bacteria</taxon>
        <taxon>Bacillati</taxon>
        <taxon>Actinomycetota</taxon>
        <taxon>Actinomycetes</taxon>
        <taxon>Actinomycetales</taxon>
        <taxon>Actinomycetaceae</taxon>
        <taxon>Actinotignum</taxon>
    </lineage>
</organism>
<dbReference type="PATRIC" id="fig|883067.3.peg.1568"/>
<evidence type="ECO:0008006" key="3">
    <source>
        <dbReference type="Google" id="ProtNLM"/>
    </source>
</evidence>
<dbReference type="eggNOG" id="ENOG502ZAKI">
    <property type="taxonomic scope" value="Bacteria"/>
</dbReference>
<dbReference type="EMBL" id="AGWM01000012">
    <property type="protein sequence ID" value="EPD26317.1"/>
    <property type="molecule type" value="Genomic_DNA"/>
</dbReference>
<dbReference type="HOGENOM" id="CLU_911666_0_0_11"/>
<keyword evidence="2" id="KW-1185">Reference proteome</keyword>